<reference evidence="3" key="1">
    <citation type="submission" date="2016-10" db="EMBL/GenBank/DDBJ databases">
        <authorList>
            <person name="Varghese N."/>
            <person name="Submissions S."/>
        </authorList>
    </citation>
    <scope>NUCLEOTIDE SEQUENCE [LARGE SCALE GENOMIC DNA]</scope>
    <source>
        <strain evidence="3">NRRL B-59562</strain>
    </source>
</reference>
<keyword evidence="3" id="KW-1185">Reference proteome</keyword>
<dbReference type="STRING" id="1007099.SAMN05216287_4099"/>
<dbReference type="AlphaFoldDB" id="A0A1H3FIL3"/>
<accession>A0A1H3FIL3</accession>
<dbReference type="RefSeq" id="WP_090231500.1">
    <property type="nucleotide sequence ID" value="NZ_FNNU01000007.1"/>
</dbReference>
<sequence length="520" mass="59008">MTYLNKLNAHYLDLAKSPIRDGDFIGSDARYSAEYERLEKELNKPSSPHETGIVDWQRVREGCESLLASQSKDLRVAAWLIWGLYKRESFAGLHAGLGLLNYLCANHWTELYPRKPRTRAAAVSWLVPRLEQVFAEPIPLVEQLTLFRELAEQLRSLERLLSEQLGSDAPLLLPLCRRMEEQVRQASVGQPEPGSVGAVIAQVKQAASQMLTPGAPVESEKDAHKGLRALQEQARPLCAYWLKQKASDLRALRLARTLLWLPIEGLPERNAEQMTSLRGLPQDRLVCFQERFQQGQYADLLSDLEASLVRAPFWLDGQHLVWLCLQELQAEQAMREVEIQLALFLQRMKGLEMLRFHDGSPFADAQTRAWISAQVMPHVQPPSSTALPVASEQEVRLAWDVALQDNLPRLRKEGLKPAVQALKQGLASAQGGRERFFWHLALARLCVAAKKYELAKTQLESLDQTLQAGGLSDWEPDLVLEVMRLLYSCCELLPQNHAVRERKEEVHRRLCHLDIEVVLD</sequence>
<dbReference type="NCBIfam" id="TIGR03362">
    <property type="entry name" value="VI_chp_7"/>
    <property type="match status" value="1"/>
</dbReference>
<protein>
    <submittedName>
        <fullName evidence="2">Type VI secretion system protein VasJ</fullName>
    </submittedName>
</protein>
<gene>
    <name evidence="2" type="ORF">SAMN05216287_4099</name>
</gene>
<dbReference type="EMBL" id="FNNU01000007">
    <property type="protein sequence ID" value="SDX90685.1"/>
    <property type="molecule type" value="Genomic_DNA"/>
</dbReference>
<evidence type="ECO:0000259" key="1">
    <source>
        <dbReference type="Pfam" id="PF06812"/>
    </source>
</evidence>
<organism evidence="2 3">
    <name type="scientific">Pseudomonas kuykendallii</name>
    <dbReference type="NCBI Taxonomy" id="1007099"/>
    <lineage>
        <taxon>Bacteria</taxon>
        <taxon>Pseudomonadati</taxon>
        <taxon>Pseudomonadota</taxon>
        <taxon>Gammaproteobacteria</taxon>
        <taxon>Pseudomonadales</taxon>
        <taxon>Pseudomonadaceae</taxon>
        <taxon>Pseudomonas</taxon>
    </lineage>
</organism>
<feature type="domain" description="ImpA N-terminal" evidence="1">
    <location>
        <begin position="17"/>
        <end position="127"/>
    </location>
</feature>
<dbReference type="Pfam" id="PF06812">
    <property type="entry name" value="ImpA_N"/>
    <property type="match status" value="1"/>
</dbReference>
<name>A0A1H3FIL3_9PSED</name>
<evidence type="ECO:0000313" key="3">
    <source>
        <dbReference type="Proteomes" id="UP000243778"/>
    </source>
</evidence>
<dbReference type="OrthoDB" id="1522895at2"/>
<dbReference type="PANTHER" id="PTHR37024:SF5">
    <property type="entry name" value="IMPA N-TERMINAL DOMAIN-CONTAINING PROTEIN"/>
    <property type="match status" value="1"/>
</dbReference>
<proteinExistence type="predicted"/>
<dbReference type="InterPro" id="IPR010657">
    <property type="entry name" value="ImpA_N"/>
</dbReference>
<dbReference type="Pfam" id="PF16989">
    <property type="entry name" value="T6SS_VasJ"/>
    <property type="match status" value="1"/>
</dbReference>
<evidence type="ECO:0000313" key="2">
    <source>
        <dbReference type="EMBL" id="SDX90685.1"/>
    </source>
</evidence>
<dbReference type="Proteomes" id="UP000243778">
    <property type="component" value="Unassembled WGS sequence"/>
</dbReference>
<dbReference type="InterPro" id="IPR017739">
    <property type="entry name" value="T6SS-assoc_VCA0119"/>
</dbReference>
<dbReference type="PANTHER" id="PTHR37024">
    <property type="entry name" value="TYPE VI SECRETION SYSTEM DUF2094 AND IMPA-RELATED DOMAIN PROTEIN"/>
    <property type="match status" value="1"/>
</dbReference>